<dbReference type="AlphaFoldDB" id="B9Z852"/>
<evidence type="ECO:0000313" key="2">
    <source>
        <dbReference type="EMBL" id="EEG07107.1"/>
    </source>
</evidence>
<dbReference type="EMBL" id="ACIS01000011">
    <property type="protein sequence ID" value="EEG07107.1"/>
    <property type="molecule type" value="Genomic_DNA"/>
</dbReference>
<dbReference type="SUPFAM" id="SSF46955">
    <property type="entry name" value="Putative DNA-binding domain"/>
    <property type="match status" value="1"/>
</dbReference>
<proteinExistence type="predicted"/>
<organism evidence="2 3">
    <name type="scientific">Pseudogulbenkiania ferrooxidans 2002</name>
    <dbReference type="NCBI Taxonomy" id="279714"/>
    <lineage>
        <taxon>Bacteria</taxon>
        <taxon>Pseudomonadati</taxon>
        <taxon>Pseudomonadota</taxon>
        <taxon>Betaproteobacteria</taxon>
        <taxon>Neisseriales</taxon>
        <taxon>Chromobacteriaceae</taxon>
        <taxon>Pseudogulbenkiania</taxon>
    </lineage>
</organism>
<dbReference type="RefSeq" id="WP_008955557.1">
    <property type="nucleotide sequence ID" value="NZ_ACIS01000011.1"/>
</dbReference>
<dbReference type="InterPro" id="IPR009061">
    <property type="entry name" value="DNA-bd_dom_put_sf"/>
</dbReference>
<name>B9Z852_9NEIS</name>
<evidence type="ECO:0000313" key="3">
    <source>
        <dbReference type="Proteomes" id="UP000003165"/>
    </source>
</evidence>
<dbReference type="Pfam" id="PF12728">
    <property type="entry name" value="HTH_17"/>
    <property type="match status" value="1"/>
</dbReference>
<dbReference type="InterPro" id="IPR041657">
    <property type="entry name" value="HTH_17"/>
</dbReference>
<reference evidence="2 3" key="1">
    <citation type="submission" date="2009-02" db="EMBL/GenBank/DDBJ databases">
        <title>Sequencing of the draft genome and assembly of Lutiella nitroferrum 2002.</title>
        <authorList>
            <consortium name="US DOE Joint Genome Institute (JGI-PGF)"/>
            <person name="Lucas S."/>
            <person name="Copeland A."/>
            <person name="Lapidus A."/>
            <person name="Glavina del Rio T."/>
            <person name="Tice H."/>
            <person name="Bruce D."/>
            <person name="Goodwin L."/>
            <person name="Pitluck S."/>
            <person name="Larimer F."/>
            <person name="Land M.L."/>
            <person name="Hauser L."/>
            <person name="Coates J.D."/>
        </authorList>
    </citation>
    <scope>NUCLEOTIDE SEQUENCE [LARGE SCALE GENOMIC DNA]</scope>
    <source>
        <strain evidence="2 3">2002</strain>
    </source>
</reference>
<comment type="caution">
    <text evidence="2">The sequence shown here is derived from an EMBL/GenBank/DDBJ whole genome shotgun (WGS) entry which is preliminary data.</text>
</comment>
<keyword evidence="3" id="KW-1185">Reference proteome</keyword>
<accession>B9Z852</accession>
<sequence length="71" mass="7863">MSTELKPAVANAANERFTTVEAAAYLGISPSTLNSWRCTKLRAIRFYKIGARVFYRKSDLDSYIAANSVEG</sequence>
<feature type="domain" description="Helix-turn-helix" evidence="1">
    <location>
        <begin position="17"/>
        <end position="67"/>
    </location>
</feature>
<gene>
    <name evidence="2" type="ORF">FuraDRAFT_3538</name>
</gene>
<dbReference type="Proteomes" id="UP000003165">
    <property type="component" value="Unassembled WGS sequence"/>
</dbReference>
<evidence type="ECO:0000259" key="1">
    <source>
        <dbReference type="Pfam" id="PF12728"/>
    </source>
</evidence>
<protein>
    <recommendedName>
        <fullName evidence="1">Helix-turn-helix domain-containing protein</fullName>
    </recommendedName>
</protein>
<dbReference type="eggNOG" id="ENOG5033D8X">
    <property type="taxonomic scope" value="Bacteria"/>
</dbReference>